<dbReference type="PANTHER" id="PTHR31338">
    <property type="entry name" value="POLYKETIDE CYCLASE/DEHYDRASE AND LIPID TRANSPORT SUPERFAMILY PROTEIN"/>
    <property type="match status" value="1"/>
</dbReference>
<dbReference type="AlphaFoldDB" id="A0A445C4U8"/>
<dbReference type="Gramene" id="arahy.Tifrunner.gnm2.ann2.Ah07g081100.1">
    <property type="protein sequence ID" value="arahy.Tifrunner.gnm2.ann2.Ah07g081100.1-CDS"/>
    <property type="gene ID" value="arahy.Tifrunner.gnm2.ann2.Ah07g081100"/>
</dbReference>
<dbReference type="Gene3D" id="3.30.530.20">
    <property type="match status" value="1"/>
</dbReference>
<feature type="domain" description="Bet v I/Major latex protein" evidence="2">
    <location>
        <begin position="2"/>
        <end position="152"/>
    </location>
</feature>
<dbReference type="SMR" id="A0A445C4U8"/>
<accession>A0A445C4U8</accession>
<dbReference type="Proteomes" id="UP000289738">
    <property type="component" value="Chromosome A07"/>
</dbReference>
<dbReference type="InterPro" id="IPR052006">
    <property type="entry name" value="MLP-like"/>
</dbReference>
<dbReference type="EMBL" id="SDMP01000007">
    <property type="protein sequence ID" value="RYR45975.1"/>
    <property type="molecule type" value="Genomic_DNA"/>
</dbReference>
<dbReference type="CDD" id="cd07816">
    <property type="entry name" value="Bet_v1-like"/>
    <property type="match status" value="1"/>
</dbReference>
<comment type="similarity">
    <text evidence="1">Belongs to the MLP family.</text>
</comment>
<dbReference type="OrthoDB" id="1847301at2759"/>
<dbReference type="SMART" id="SM01037">
    <property type="entry name" value="Bet_v_1"/>
    <property type="match status" value="1"/>
</dbReference>
<comment type="caution">
    <text evidence="3">The sequence shown here is derived from an EMBL/GenBank/DDBJ whole genome shotgun (WGS) entry which is preliminary data.</text>
</comment>
<keyword evidence="4" id="KW-1185">Reference proteome</keyword>
<evidence type="ECO:0000259" key="2">
    <source>
        <dbReference type="SMART" id="SM01037"/>
    </source>
</evidence>
<reference evidence="3 4" key="1">
    <citation type="submission" date="2019-01" db="EMBL/GenBank/DDBJ databases">
        <title>Sequencing of cultivated peanut Arachis hypogaea provides insights into genome evolution and oil improvement.</title>
        <authorList>
            <person name="Chen X."/>
        </authorList>
    </citation>
    <scope>NUCLEOTIDE SEQUENCE [LARGE SCALE GENOMIC DNA]</scope>
    <source>
        <strain evidence="4">cv. Fuhuasheng</strain>
        <tissue evidence="3">Leaves</tissue>
    </source>
</reference>
<dbReference type="InterPro" id="IPR023393">
    <property type="entry name" value="START-like_dom_sf"/>
</dbReference>
<dbReference type="PANTHER" id="PTHR31338:SF16">
    <property type="entry name" value="POLYKETIDE CYCLASE_DEHYDRASE AND LIPID TRANSPORT SUPERFAMILY PROTEIN"/>
    <property type="match status" value="1"/>
</dbReference>
<dbReference type="GO" id="GO:0006952">
    <property type="term" value="P:defense response"/>
    <property type="evidence" value="ECO:0007669"/>
    <property type="project" value="InterPro"/>
</dbReference>
<protein>
    <recommendedName>
        <fullName evidence="2">Bet v I/Major latex protein domain-containing protein</fullName>
    </recommendedName>
</protein>
<evidence type="ECO:0000313" key="4">
    <source>
        <dbReference type="Proteomes" id="UP000289738"/>
    </source>
</evidence>
<dbReference type="SUPFAM" id="SSF55961">
    <property type="entry name" value="Bet v1-like"/>
    <property type="match status" value="1"/>
</dbReference>
<organism evidence="3 4">
    <name type="scientific">Arachis hypogaea</name>
    <name type="common">Peanut</name>
    <dbReference type="NCBI Taxonomy" id="3818"/>
    <lineage>
        <taxon>Eukaryota</taxon>
        <taxon>Viridiplantae</taxon>
        <taxon>Streptophyta</taxon>
        <taxon>Embryophyta</taxon>
        <taxon>Tracheophyta</taxon>
        <taxon>Spermatophyta</taxon>
        <taxon>Magnoliopsida</taxon>
        <taxon>eudicotyledons</taxon>
        <taxon>Gunneridae</taxon>
        <taxon>Pentapetalae</taxon>
        <taxon>rosids</taxon>
        <taxon>fabids</taxon>
        <taxon>Fabales</taxon>
        <taxon>Fabaceae</taxon>
        <taxon>Papilionoideae</taxon>
        <taxon>50 kb inversion clade</taxon>
        <taxon>dalbergioids sensu lato</taxon>
        <taxon>Dalbergieae</taxon>
        <taxon>Pterocarpus clade</taxon>
        <taxon>Arachis</taxon>
    </lineage>
</organism>
<name>A0A445C4U8_ARAHY</name>
<evidence type="ECO:0000313" key="3">
    <source>
        <dbReference type="EMBL" id="RYR45975.1"/>
    </source>
</evidence>
<proteinExistence type="inferred from homology"/>
<evidence type="ECO:0000256" key="1">
    <source>
        <dbReference type="ARBA" id="ARBA00038242"/>
    </source>
</evidence>
<dbReference type="STRING" id="3818.A0A445C4U8"/>
<gene>
    <name evidence="3" type="ORF">Ahy_A07g031744</name>
</gene>
<dbReference type="Pfam" id="PF00407">
    <property type="entry name" value="Bet_v_1"/>
    <property type="match status" value="1"/>
</dbReference>
<sequence>MALSGKLSIEVTVQTPAAKYFDLFITQSHKFQNICERILEANLHEGDNWHVPHSVKNWTLLVDGKPIKFKGKIEAIDKENKSIRYNLFDGDISKNYKVFKLFLQVFEKSDGGASAKFTIEYEKINENVEAPYGFMELFDKNAKEFDSHLLKA</sequence>
<dbReference type="InterPro" id="IPR000916">
    <property type="entry name" value="Bet_v_I/MLP"/>
</dbReference>